<dbReference type="STRING" id="1121307.CLCY_4c00270"/>
<evidence type="ECO:0000256" key="1">
    <source>
        <dbReference type="ARBA" id="ARBA00000971"/>
    </source>
</evidence>
<keyword evidence="10" id="KW-1185">Reference proteome</keyword>
<evidence type="ECO:0000256" key="5">
    <source>
        <dbReference type="ARBA" id="ARBA00023235"/>
    </source>
</evidence>
<dbReference type="Gene3D" id="3.10.50.40">
    <property type="match status" value="1"/>
</dbReference>
<evidence type="ECO:0000259" key="8">
    <source>
        <dbReference type="PROSITE" id="PS50198"/>
    </source>
</evidence>
<dbReference type="RefSeq" id="WP_048570158.1">
    <property type="nucleotide sequence ID" value="NZ_LFVU01000024.1"/>
</dbReference>
<dbReference type="InterPro" id="IPR050245">
    <property type="entry name" value="PrsA_foldase"/>
</dbReference>
<dbReference type="Pfam" id="PF13624">
    <property type="entry name" value="SurA_N_3"/>
    <property type="match status" value="1"/>
</dbReference>
<dbReference type="InterPro" id="IPR046357">
    <property type="entry name" value="PPIase_dom_sf"/>
</dbReference>
<feature type="chain" id="PRO_5038937537" description="peptidylprolyl isomerase" evidence="7">
    <location>
        <begin position="23"/>
        <end position="353"/>
    </location>
</feature>
<dbReference type="PANTHER" id="PTHR47245:SF1">
    <property type="entry name" value="FOLDASE PROTEIN PRSA"/>
    <property type="match status" value="1"/>
</dbReference>
<evidence type="ECO:0000256" key="2">
    <source>
        <dbReference type="ARBA" id="ARBA00013194"/>
    </source>
</evidence>
<dbReference type="EMBL" id="LFVU01000024">
    <property type="protein sequence ID" value="KMT22055.1"/>
    <property type="molecule type" value="Genomic_DNA"/>
</dbReference>
<feature type="signal peptide" evidence="7">
    <location>
        <begin position="1"/>
        <end position="22"/>
    </location>
</feature>
<gene>
    <name evidence="9" type="primary">prsA</name>
    <name evidence="9" type="ORF">CLCY_4c00270</name>
</gene>
<dbReference type="SUPFAM" id="SSF109998">
    <property type="entry name" value="Triger factor/SurA peptide-binding domain-like"/>
    <property type="match status" value="1"/>
</dbReference>
<proteinExistence type="predicted"/>
<keyword evidence="3 7" id="KW-0732">Signal</keyword>
<dbReference type="InterPro" id="IPR000297">
    <property type="entry name" value="PPIase_PpiC"/>
</dbReference>
<keyword evidence="5 6" id="KW-0413">Isomerase</keyword>
<organism evidence="9 10">
    <name type="scientific">Clostridium cylindrosporum DSM 605</name>
    <dbReference type="NCBI Taxonomy" id="1121307"/>
    <lineage>
        <taxon>Bacteria</taxon>
        <taxon>Bacillati</taxon>
        <taxon>Bacillota</taxon>
        <taxon>Clostridia</taxon>
        <taxon>Eubacteriales</taxon>
        <taxon>Clostridiaceae</taxon>
        <taxon>Clostridium</taxon>
    </lineage>
</organism>
<keyword evidence="4 6" id="KW-0697">Rotamase</keyword>
<dbReference type="GO" id="GO:0003755">
    <property type="term" value="F:peptidyl-prolyl cis-trans isomerase activity"/>
    <property type="evidence" value="ECO:0007669"/>
    <property type="project" value="UniProtKB-KW"/>
</dbReference>
<dbReference type="EC" id="5.2.1.8" evidence="2"/>
<protein>
    <recommendedName>
        <fullName evidence="2">peptidylprolyl isomerase</fullName>
        <ecNumber evidence="2">5.2.1.8</ecNumber>
    </recommendedName>
</protein>
<dbReference type="SUPFAM" id="SSF54534">
    <property type="entry name" value="FKBP-like"/>
    <property type="match status" value="1"/>
</dbReference>
<comment type="catalytic activity">
    <reaction evidence="1">
        <text>[protein]-peptidylproline (omega=180) = [protein]-peptidylproline (omega=0)</text>
        <dbReference type="Rhea" id="RHEA:16237"/>
        <dbReference type="Rhea" id="RHEA-COMP:10747"/>
        <dbReference type="Rhea" id="RHEA-COMP:10748"/>
        <dbReference type="ChEBI" id="CHEBI:83833"/>
        <dbReference type="ChEBI" id="CHEBI:83834"/>
        <dbReference type="EC" id="5.2.1.8"/>
    </reaction>
</comment>
<evidence type="ECO:0000256" key="3">
    <source>
        <dbReference type="ARBA" id="ARBA00022729"/>
    </source>
</evidence>
<dbReference type="PROSITE" id="PS50198">
    <property type="entry name" value="PPIC_PPIASE_2"/>
    <property type="match status" value="1"/>
</dbReference>
<sequence>MKKLKVAVGLVVAAMFAFTGCAQLTKTEQGKNKSAVATVYGEDITKGEFDKRFAPILKNIEHQYKKQADSDAKLKKEGKKVDTADQNRLPADKANFIKTQKDQYLKDLTQEKIYFYNAKKKKIEVKSDEINKELKAMVDNGIKQYGSKEKFEAKVLEETGLTYKEYESFVKDSLKIQLTQQKLQEAIAKTAKVTDKEAKDEYDKNPYKYTEKPNKIYFAHILVEKKEDADKIKKQLDAGGNMADLAKKYSTDPGSKDKGGEYKEGLEYSNLDPAFLEAALKLKPEQISAPVKGQYGYYIIKLHKKEEYPKKPFDKVKEEIEQTLLQTKQMTVVQTETASWEKPAKVKTYPENL</sequence>
<evidence type="ECO:0000313" key="10">
    <source>
        <dbReference type="Proteomes" id="UP000036756"/>
    </source>
</evidence>
<dbReference type="PATRIC" id="fig|1121307.3.peg.1680"/>
<dbReference type="PANTHER" id="PTHR47245">
    <property type="entry name" value="PEPTIDYLPROLYL ISOMERASE"/>
    <property type="match status" value="1"/>
</dbReference>
<dbReference type="AlphaFoldDB" id="A0A0J8D7P4"/>
<evidence type="ECO:0000256" key="7">
    <source>
        <dbReference type="SAM" id="SignalP"/>
    </source>
</evidence>
<comment type="caution">
    <text evidence="9">The sequence shown here is derived from an EMBL/GenBank/DDBJ whole genome shotgun (WGS) entry which is preliminary data.</text>
</comment>
<dbReference type="Pfam" id="PF13145">
    <property type="entry name" value="Rotamase_2"/>
    <property type="match status" value="1"/>
</dbReference>
<evidence type="ECO:0000313" key="9">
    <source>
        <dbReference type="EMBL" id="KMT22055.1"/>
    </source>
</evidence>
<dbReference type="OrthoDB" id="14196at2"/>
<dbReference type="PROSITE" id="PS51257">
    <property type="entry name" value="PROKAR_LIPOPROTEIN"/>
    <property type="match status" value="1"/>
</dbReference>
<evidence type="ECO:0000256" key="4">
    <source>
        <dbReference type="ARBA" id="ARBA00023110"/>
    </source>
</evidence>
<feature type="domain" description="PpiC" evidence="8">
    <location>
        <begin position="213"/>
        <end position="304"/>
    </location>
</feature>
<evidence type="ECO:0000256" key="6">
    <source>
        <dbReference type="PROSITE-ProRule" id="PRU00278"/>
    </source>
</evidence>
<dbReference type="Proteomes" id="UP000036756">
    <property type="component" value="Unassembled WGS sequence"/>
</dbReference>
<reference evidence="9 10" key="1">
    <citation type="submission" date="2015-06" db="EMBL/GenBank/DDBJ databases">
        <title>Draft genome sequence of the purine-degrading Clostridium cylindrosporum HC-1 (DSM 605).</title>
        <authorList>
            <person name="Poehlein A."/>
            <person name="Schiel-Bengelsdorf B."/>
            <person name="Bengelsdorf F."/>
            <person name="Daniel R."/>
            <person name="Duerre P."/>
        </authorList>
    </citation>
    <scope>NUCLEOTIDE SEQUENCE [LARGE SCALE GENOMIC DNA]</scope>
    <source>
        <strain evidence="9 10">DSM 605</strain>
    </source>
</reference>
<accession>A0A0J8D7P4</accession>
<name>A0A0J8D7P4_CLOCY</name>
<dbReference type="InterPro" id="IPR027304">
    <property type="entry name" value="Trigger_fact/SurA_dom_sf"/>
</dbReference>